<dbReference type="EMBL" id="CP159289">
    <property type="protein sequence ID" value="XCH24418.1"/>
    <property type="molecule type" value="Genomic_DNA"/>
</dbReference>
<protein>
    <recommendedName>
        <fullName evidence="2">STAS/SEC14 domain-containing protein</fullName>
    </recommendedName>
</protein>
<dbReference type="RefSeq" id="WP_353719736.1">
    <property type="nucleotide sequence ID" value="NZ_CP159289.1"/>
</dbReference>
<gene>
    <name evidence="1" type="ORF">ABV298_29660</name>
</gene>
<proteinExistence type="predicted"/>
<dbReference type="AlphaFoldDB" id="A0AAU8FKB2"/>
<sequence>MNRRYPSTMRNKYVVSAIMQPVEYYQQIQMSESKIARTDWDAPNRLIVTRISGDMDKEDVIRWEKSLYEALDSIQDGSTFKIFVNLHGFTAVNLDAHKHFRSIIPLTLADYGWKVGYVTMFGEEASGLVLSNKRNIRCIAAVHCHQDATKIEKYESLYSSPNERFFTDPGEAEAWIRGVA</sequence>
<reference evidence="1" key="1">
    <citation type="submission" date="2024-06" db="EMBL/GenBank/DDBJ databases">
        <title>Sequencing and assembly of the genome of Dyadobacter sp. strain 676, a symbiont of Cyamopsis tetragonoloba.</title>
        <authorList>
            <person name="Guro P."/>
            <person name="Sazanova A."/>
            <person name="Kuznetsova I."/>
            <person name="Belimov A."/>
            <person name="Safronova V."/>
        </authorList>
    </citation>
    <scope>NUCLEOTIDE SEQUENCE</scope>
    <source>
        <strain evidence="1">676</strain>
    </source>
</reference>
<evidence type="ECO:0000313" key="1">
    <source>
        <dbReference type="EMBL" id="XCH24418.1"/>
    </source>
</evidence>
<evidence type="ECO:0008006" key="2">
    <source>
        <dbReference type="Google" id="ProtNLM"/>
    </source>
</evidence>
<organism evidence="1">
    <name type="scientific">Dyadobacter sp. 676</name>
    <dbReference type="NCBI Taxonomy" id="3088362"/>
    <lineage>
        <taxon>Bacteria</taxon>
        <taxon>Pseudomonadati</taxon>
        <taxon>Bacteroidota</taxon>
        <taxon>Cytophagia</taxon>
        <taxon>Cytophagales</taxon>
        <taxon>Spirosomataceae</taxon>
        <taxon>Dyadobacter</taxon>
    </lineage>
</organism>
<accession>A0AAU8FKB2</accession>
<name>A0AAU8FKB2_9BACT</name>